<dbReference type="Pfam" id="PF00440">
    <property type="entry name" value="TetR_N"/>
    <property type="match status" value="2"/>
</dbReference>
<dbReference type="InterPro" id="IPR023772">
    <property type="entry name" value="DNA-bd_HTH_TetR-type_CS"/>
</dbReference>
<dbReference type="PANTHER" id="PTHR30055:SF237">
    <property type="entry name" value="TRANSCRIPTIONAL REPRESSOR MCE3R"/>
    <property type="match status" value="1"/>
</dbReference>
<proteinExistence type="predicted"/>
<evidence type="ECO:0000256" key="1">
    <source>
        <dbReference type="ARBA" id="ARBA00023125"/>
    </source>
</evidence>
<evidence type="ECO:0000256" key="2">
    <source>
        <dbReference type="PROSITE-ProRule" id="PRU00335"/>
    </source>
</evidence>
<dbReference type="InterPro" id="IPR050109">
    <property type="entry name" value="HTH-type_TetR-like_transc_reg"/>
</dbReference>
<evidence type="ECO:0000256" key="3">
    <source>
        <dbReference type="SAM" id="MobiDB-lite"/>
    </source>
</evidence>
<accession>A0ABN1H5D4</accession>
<evidence type="ECO:0000259" key="4">
    <source>
        <dbReference type="PROSITE" id="PS50977"/>
    </source>
</evidence>
<dbReference type="PRINTS" id="PR00455">
    <property type="entry name" value="HTHTETR"/>
</dbReference>
<dbReference type="PROSITE" id="PS50977">
    <property type="entry name" value="HTH_TETR_2"/>
    <property type="match status" value="2"/>
</dbReference>
<feature type="domain" description="HTH tetR-type" evidence="4">
    <location>
        <begin position="208"/>
        <end position="268"/>
    </location>
</feature>
<dbReference type="InterPro" id="IPR009057">
    <property type="entry name" value="Homeodomain-like_sf"/>
</dbReference>
<dbReference type="Gene3D" id="1.10.357.10">
    <property type="entry name" value="Tetracycline Repressor, domain 2"/>
    <property type="match status" value="2"/>
</dbReference>
<gene>
    <name evidence="5" type="ORF">GCM10009547_36320</name>
</gene>
<dbReference type="InterPro" id="IPR001647">
    <property type="entry name" value="HTH_TetR"/>
</dbReference>
<dbReference type="RefSeq" id="WP_344607347.1">
    <property type="nucleotide sequence ID" value="NZ_BAAAHE010000035.1"/>
</dbReference>
<evidence type="ECO:0000313" key="5">
    <source>
        <dbReference type="EMBL" id="GAA0629395.1"/>
    </source>
</evidence>
<protein>
    <submittedName>
        <fullName evidence="5">TetR/AcrR family transcriptional regulator</fullName>
    </submittedName>
</protein>
<keyword evidence="6" id="KW-1185">Reference proteome</keyword>
<organism evidence="5 6">
    <name type="scientific">Sporichthya brevicatena</name>
    <dbReference type="NCBI Taxonomy" id="171442"/>
    <lineage>
        <taxon>Bacteria</taxon>
        <taxon>Bacillati</taxon>
        <taxon>Actinomycetota</taxon>
        <taxon>Actinomycetes</taxon>
        <taxon>Sporichthyales</taxon>
        <taxon>Sporichthyaceae</taxon>
        <taxon>Sporichthya</taxon>
    </lineage>
</organism>
<dbReference type="PANTHER" id="PTHR30055">
    <property type="entry name" value="HTH-TYPE TRANSCRIPTIONAL REGULATOR RUTR"/>
    <property type="match status" value="1"/>
</dbReference>
<sequence>MSLSATPPPRGTRPRNRRALIRDAATELFAQRGYANVAVSDIAAAVNVGASAVYRHYAGKADLLFDAIDTALEATLTALPTDEGADLPQIAAVLARATLDTREAGVLLQRESRNLSPDAAAQIRKKRVQISGWLTTEIAARRPELTTEQAELLGVCASDTLTSISFHRQVLPRPEFDDLLADLATRILRMDPPADTTRETRARRPKPASRADEILDAATDLFAERGYAEVSIDDIGAAVGIAGPSVYNHFASKQDILVDALARGLRGLRAAMDTARDEGRTPAEVLRRLSDAYVDLTLDHPSLVIAMIHELIHLGSEARAAEARRLQREFIQDWVALAGAHHPDDPVVTRIKVQAAQMMANDVARTPRLRRIPGLRATARDAAWLLQQ</sequence>
<keyword evidence="1 2" id="KW-0238">DNA-binding</keyword>
<dbReference type="Proteomes" id="UP001500957">
    <property type="component" value="Unassembled WGS sequence"/>
</dbReference>
<feature type="DNA-binding region" description="H-T-H motif" evidence="2">
    <location>
        <begin position="231"/>
        <end position="250"/>
    </location>
</feature>
<comment type="caution">
    <text evidence="5">The sequence shown here is derived from an EMBL/GenBank/DDBJ whole genome shotgun (WGS) entry which is preliminary data.</text>
</comment>
<name>A0ABN1H5D4_9ACTN</name>
<feature type="region of interest" description="Disordered" evidence="3">
    <location>
        <begin position="191"/>
        <end position="210"/>
    </location>
</feature>
<reference evidence="5 6" key="1">
    <citation type="journal article" date="2019" name="Int. J. Syst. Evol. Microbiol.">
        <title>The Global Catalogue of Microorganisms (GCM) 10K type strain sequencing project: providing services to taxonomists for standard genome sequencing and annotation.</title>
        <authorList>
            <consortium name="The Broad Institute Genomics Platform"/>
            <consortium name="The Broad Institute Genome Sequencing Center for Infectious Disease"/>
            <person name="Wu L."/>
            <person name="Ma J."/>
        </authorList>
    </citation>
    <scope>NUCLEOTIDE SEQUENCE [LARGE SCALE GENOMIC DNA]</scope>
    <source>
        <strain evidence="5 6">JCM 10671</strain>
    </source>
</reference>
<dbReference type="Gene3D" id="1.10.10.60">
    <property type="entry name" value="Homeodomain-like"/>
    <property type="match status" value="2"/>
</dbReference>
<evidence type="ECO:0000313" key="6">
    <source>
        <dbReference type="Proteomes" id="UP001500957"/>
    </source>
</evidence>
<dbReference type="SUPFAM" id="SSF46689">
    <property type="entry name" value="Homeodomain-like"/>
    <property type="match status" value="2"/>
</dbReference>
<dbReference type="EMBL" id="BAAAHE010000035">
    <property type="protein sequence ID" value="GAA0629395.1"/>
    <property type="molecule type" value="Genomic_DNA"/>
</dbReference>
<feature type="DNA-binding region" description="H-T-H motif" evidence="2">
    <location>
        <begin position="38"/>
        <end position="57"/>
    </location>
</feature>
<feature type="domain" description="HTH tetR-type" evidence="4">
    <location>
        <begin position="15"/>
        <end position="75"/>
    </location>
</feature>
<dbReference type="PROSITE" id="PS01081">
    <property type="entry name" value="HTH_TETR_1"/>
    <property type="match status" value="1"/>
</dbReference>